<dbReference type="Pfam" id="PF07690">
    <property type="entry name" value="MFS_1"/>
    <property type="match status" value="1"/>
</dbReference>
<accession>A0ABU1J8V5</accession>
<gene>
    <name evidence="9" type="ORF">JOE69_001094</name>
</gene>
<feature type="transmembrane region" description="Helical" evidence="7">
    <location>
        <begin position="41"/>
        <end position="60"/>
    </location>
</feature>
<organism evidence="9 10">
    <name type="scientific">Arthrobacter russicus</name>
    <dbReference type="NCBI Taxonomy" id="172040"/>
    <lineage>
        <taxon>Bacteria</taxon>
        <taxon>Bacillati</taxon>
        <taxon>Actinomycetota</taxon>
        <taxon>Actinomycetes</taxon>
        <taxon>Micrococcales</taxon>
        <taxon>Micrococcaceae</taxon>
        <taxon>Arthrobacter</taxon>
    </lineage>
</organism>
<keyword evidence="6 7" id="KW-0472">Membrane</keyword>
<comment type="caution">
    <text evidence="9">The sequence shown here is derived from an EMBL/GenBank/DDBJ whole genome shotgun (WGS) entry which is preliminary data.</text>
</comment>
<proteinExistence type="predicted"/>
<evidence type="ECO:0000256" key="1">
    <source>
        <dbReference type="ARBA" id="ARBA00004651"/>
    </source>
</evidence>
<feature type="transmembrane region" description="Helical" evidence="7">
    <location>
        <begin position="297"/>
        <end position="321"/>
    </location>
</feature>
<keyword evidence="5 7" id="KW-1133">Transmembrane helix</keyword>
<dbReference type="PROSITE" id="PS50850">
    <property type="entry name" value="MFS"/>
    <property type="match status" value="1"/>
</dbReference>
<evidence type="ECO:0000313" key="10">
    <source>
        <dbReference type="Proteomes" id="UP001185069"/>
    </source>
</evidence>
<feature type="transmembrane region" description="Helical" evidence="7">
    <location>
        <begin position="333"/>
        <end position="354"/>
    </location>
</feature>
<dbReference type="SUPFAM" id="SSF103473">
    <property type="entry name" value="MFS general substrate transporter"/>
    <property type="match status" value="1"/>
</dbReference>
<feature type="transmembrane region" description="Helical" evidence="7">
    <location>
        <begin position="273"/>
        <end position="291"/>
    </location>
</feature>
<feature type="transmembrane region" description="Helical" evidence="7">
    <location>
        <begin position="7"/>
        <end position="29"/>
    </location>
</feature>
<dbReference type="InterPro" id="IPR050171">
    <property type="entry name" value="MFS_Transporters"/>
</dbReference>
<dbReference type="Proteomes" id="UP001185069">
    <property type="component" value="Unassembled WGS sequence"/>
</dbReference>
<dbReference type="RefSeq" id="WP_296365460.1">
    <property type="nucleotide sequence ID" value="NZ_BAAAHY010000006.1"/>
</dbReference>
<evidence type="ECO:0000256" key="2">
    <source>
        <dbReference type="ARBA" id="ARBA00022448"/>
    </source>
</evidence>
<feature type="domain" description="Major facilitator superfamily (MFS) profile" evidence="8">
    <location>
        <begin position="207"/>
        <end position="396"/>
    </location>
</feature>
<dbReference type="InterPro" id="IPR020846">
    <property type="entry name" value="MFS_dom"/>
</dbReference>
<dbReference type="InterPro" id="IPR011701">
    <property type="entry name" value="MFS"/>
</dbReference>
<feature type="transmembrane region" description="Helical" evidence="7">
    <location>
        <begin position="237"/>
        <end position="261"/>
    </location>
</feature>
<sequence>MKLTKAYWLLWTGQILNRIGLIAPAFLVIYLQRSGIINESAASLIVGLFGVGIVLAGLLGGVLAESIGPRKLILIAEPIAVLIALLYLVVRDPILIGILALLSGALSTIERPAGAALISTMVSPDHFPRAYGLHLMGFNVGTTLSLVLSGLFLEIFPPGIFMVWAACSALYWGFAKSLPPDETVAKTEPFSLKNMARDLAEPYRQRSLVVFLVLCFIVALIYLQVNSTLPLHMLSEGINSAQIGIVLAVNAVLSIVLLPLVPKLVAKWPDSTPLVLASVFVGVGFGLNAFAHDVPFFLVALIFWTIGEVLWAPMSAGYLAARAPEGRTSSYMSSYFFVWNTAFMIGGPLGIVIANAFGYPALWLGVLVLGLLGGLGFKLLAVPKESHAKTDAKTDA</sequence>
<evidence type="ECO:0000256" key="3">
    <source>
        <dbReference type="ARBA" id="ARBA00022475"/>
    </source>
</evidence>
<keyword evidence="4 7" id="KW-0812">Transmembrane</keyword>
<evidence type="ECO:0000259" key="8">
    <source>
        <dbReference type="PROSITE" id="PS50850"/>
    </source>
</evidence>
<feature type="transmembrane region" description="Helical" evidence="7">
    <location>
        <begin position="130"/>
        <end position="149"/>
    </location>
</feature>
<dbReference type="PANTHER" id="PTHR23517">
    <property type="entry name" value="RESISTANCE PROTEIN MDTM, PUTATIVE-RELATED-RELATED"/>
    <property type="match status" value="1"/>
</dbReference>
<evidence type="ECO:0000256" key="4">
    <source>
        <dbReference type="ARBA" id="ARBA00022692"/>
    </source>
</evidence>
<keyword evidence="3" id="KW-1003">Cell membrane</keyword>
<dbReference type="InterPro" id="IPR036259">
    <property type="entry name" value="MFS_trans_sf"/>
</dbReference>
<feature type="transmembrane region" description="Helical" evidence="7">
    <location>
        <begin position="360"/>
        <end position="381"/>
    </location>
</feature>
<dbReference type="PANTHER" id="PTHR23517:SF2">
    <property type="entry name" value="MULTIDRUG RESISTANCE PROTEIN MDTH"/>
    <property type="match status" value="1"/>
</dbReference>
<keyword evidence="2" id="KW-0813">Transport</keyword>
<feature type="transmembrane region" description="Helical" evidence="7">
    <location>
        <begin position="207"/>
        <end position="225"/>
    </location>
</feature>
<protein>
    <submittedName>
        <fullName evidence="9">MFS family permease</fullName>
    </submittedName>
</protein>
<reference evidence="9 10" key="1">
    <citation type="submission" date="2023-07" db="EMBL/GenBank/DDBJ databases">
        <title>Sequencing the genomes of 1000 actinobacteria strains.</title>
        <authorList>
            <person name="Klenk H.-P."/>
        </authorList>
    </citation>
    <scope>NUCLEOTIDE SEQUENCE [LARGE SCALE GENOMIC DNA]</scope>
    <source>
        <strain evidence="9 10">DSM 14555</strain>
    </source>
</reference>
<evidence type="ECO:0000256" key="7">
    <source>
        <dbReference type="SAM" id="Phobius"/>
    </source>
</evidence>
<dbReference type="Gene3D" id="1.20.1250.20">
    <property type="entry name" value="MFS general substrate transporter like domains"/>
    <property type="match status" value="1"/>
</dbReference>
<evidence type="ECO:0000256" key="5">
    <source>
        <dbReference type="ARBA" id="ARBA00022989"/>
    </source>
</evidence>
<comment type="subcellular location">
    <subcellularLocation>
        <location evidence="1">Cell membrane</location>
        <topology evidence="1">Multi-pass membrane protein</topology>
    </subcellularLocation>
</comment>
<keyword evidence="10" id="KW-1185">Reference proteome</keyword>
<dbReference type="EMBL" id="JAVDQF010000001">
    <property type="protein sequence ID" value="MDR6268856.1"/>
    <property type="molecule type" value="Genomic_DNA"/>
</dbReference>
<feature type="transmembrane region" description="Helical" evidence="7">
    <location>
        <begin position="72"/>
        <end position="90"/>
    </location>
</feature>
<name>A0ABU1J8V5_9MICC</name>
<evidence type="ECO:0000313" key="9">
    <source>
        <dbReference type="EMBL" id="MDR6268856.1"/>
    </source>
</evidence>
<evidence type="ECO:0000256" key="6">
    <source>
        <dbReference type="ARBA" id="ARBA00023136"/>
    </source>
</evidence>